<dbReference type="AlphaFoldDB" id="A0A914SE65"/>
<evidence type="ECO:0000313" key="1">
    <source>
        <dbReference type="Proteomes" id="UP000887564"/>
    </source>
</evidence>
<reference evidence="2" key="1">
    <citation type="submission" date="2022-11" db="UniProtKB">
        <authorList>
            <consortium name="WormBaseParasite"/>
        </authorList>
    </citation>
    <scope>IDENTIFICATION</scope>
</reference>
<dbReference type="Proteomes" id="UP000887564">
    <property type="component" value="Unplaced"/>
</dbReference>
<dbReference type="Gene3D" id="2.130.10.10">
    <property type="entry name" value="YVTN repeat-like/Quinoprotein amine dehydrogenase"/>
    <property type="match status" value="1"/>
</dbReference>
<protein>
    <submittedName>
        <fullName evidence="2">Uncharacterized protein</fullName>
    </submittedName>
</protein>
<dbReference type="WBParaSite" id="PEQ_0001235101-mRNA-1">
    <property type="protein sequence ID" value="PEQ_0001235101-mRNA-1"/>
    <property type="gene ID" value="PEQ_0001235101"/>
</dbReference>
<dbReference type="InterPro" id="IPR015943">
    <property type="entry name" value="WD40/YVTN_repeat-like_dom_sf"/>
</dbReference>
<name>A0A914SE65_PAREQ</name>
<keyword evidence="1" id="KW-1185">Reference proteome</keyword>
<dbReference type="InterPro" id="IPR036322">
    <property type="entry name" value="WD40_repeat_dom_sf"/>
</dbReference>
<sequence length="134" mass="14538">MGTICVWNVMERLPRLRTRRTLSAHTEAVTALLVCAPQTLLGDIATASSSLLFVWSINGQILAVVNSIDSSSVEHIPNIILSIAFSTVCKQSSCQVETVIVCVMGNSLAVFPGFCFTALRDNCTMLLLDTEVLY</sequence>
<dbReference type="SUPFAM" id="SSF50978">
    <property type="entry name" value="WD40 repeat-like"/>
    <property type="match status" value="1"/>
</dbReference>
<organism evidence="1 2">
    <name type="scientific">Parascaris equorum</name>
    <name type="common">Equine roundworm</name>
    <dbReference type="NCBI Taxonomy" id="6256"/>
    <lineage>
        <taxon>Eukaryota</taxon>
        <taxon>Metazoa</taxon>
        <taxon>Ecdysozoa</taxon>
        <taxon>Nematoda</taxon>
        <taxon>Chromadorea</taxon>
        <taxon>Rhabditida</taxon>
        <taxon>Spirurina</taxon>
        <taxon>Ascaridomorpha</taxon>
        <taxon>Ascaridoidea</taxon>
        <taxon>Ascarididae</taxon>
        <taxon>Parascaris</taxon>
    </lineage>
</organism>
<proteinExistence type="predicted"/>
<evidence type="ECO:0000313" key="2">
    <source>
        <dbReference type="WBParaSite" id="PEQ_0001235101-mRNA-1"/>
    </source>
</evidence>
<accession>A0A914SE65</accession>